<dbReference type="Gene3D" id="1.10.510.10">
    <property type="entry name" value="Transferase(Phosphotransferase) domain 1"/>
    <property type="match status" value="1"/>
</dbReference>
<sequence>MLLATNGFMVDNSPTKYEKLVDNIKNNPEYKREILLNKLVGFYRIGSEIGIGNFSKVKLGLHLLTKEKVAIKILNKIKLDDKTQRLLLREISSMQKLHHPHIIRLYEVIHTHERLFICMEYASEGELYSKVSNDGRINELESRIIFSQIISAVDYLHSSNIIHRDIKAENIFFSSLSPVNVKLGDFGFSIEATIDRQLNTYCGSPPYAAPELFRDDHYVGIYVDLWALGVLLYFMVTGQMPFRADTVGKLKRLILNGDYTIPSFVSDTCQFLIKGILRPIPIDRFSVKEIMHSAWLDSEKFSDSLLSFQFNPCQEQSKLSKEELYSLKILQSLGITKQHLISSNITEYTNPAQRQSSYMSNLISSRALSNITNSEGHINMTYELKQSINGTYRIIFHLVQKKLRKETSSELEANSFFFSQFSSIDDSPNLNRSRRLQKNSCSTDGQDLSSRKSRQESFSVNNNENSIFCKAVFEILLDSLIINTLLILKSFYNHYQLTMLLRINVDLPSLKLYYFLTKN</sequence>
<dbReference type="InterPro" id="IPR011009">
    <property type="entry name" value="Kinase-like_dom_sf"/>
</dbReference>
<dbReference type="STRING" id="10195.A0A3M7S208"/>
<feature type="binding site" evidence="9">
    <location>
        <position position="72"/>
    </location>
    <ligand>
        <name>ATP</name>
        <dbReference type="ChEBI" id="CHEBI:30616"/>
    </ligand>
</feature>
<evidence type="ECO:0000256" key="6">
    <source>
        <dbReference type="ARBA" id="ARBA00022840"/>
    </source>
</evidence>
<dbReference type="GO" id="GO:0035556">
    <property type="term" value="P:intracellular signal transduction"/>
    <property type="evidence" value="ECO:0007669"/>
    <property type="project" value="TreeGrafter"/>
</dbReference>
<dbReference type="SUPFAM" id="SSF56112">
    <property type="entry name" value="Protein kinase-like (PK-like)"/>
    <property type="match status" value="1"/>
</dbReference>
<dbReference type="AlphaFoldDB" id="A0A3M7S208"/>
<evidence type="ECO:0000313" key="13">
    <source>
        <dbReference type="Proteomes" id="UP000276133"/>
    </source>
</evidence>
<evidence type="ECO:0000256" key="1">
    <source>
        <dbReference type="ARBA" id="ARBA00012513"/>
    </source>
</evidence>
<dbReference type="PROSITE" id="PS50011">
    <property type="entry name" value="PROTEIN_KINASE_DOM"/>
    <property type="match status" value="1"/>
</dbReference>
<accession>A0A3M7S208</accession>
<comment type="caution">
    <text evidence="12">The sequence shown here is derived from an EMBL/GenBank/DDBJ whole genome shotgun (WGS) entry which is preliminary data.</text>
</comment>
<comment type="catalytic activity">
    <reaction evidence="7">
        <text>L-threonyl-[protein] + ATP = O-phospho-L-threonyl-[protein] + ADP + H(+)</text>
        <dbReference type="Rhea" id="RHEA:46608"/>
        <dbReference type="Rhea" id="RHEA-COMP:11060"/>
        <dbReference type="Rhea" id="RHEA-COMP:11605"/>
        <dbReference type="ChEBI" id="CHEBI:15378"/>
        <dbReference type="ChEBI" id="CHEBI:30013"/>
        <dbReference type="ChEBI" id="CHEBI:30616"/>
        <dbReference type="ChEBI" id="CHEBI:61977"/>
        <dbReference type="ChEBI" id="CHEBI:456216"/>
        <dbReference type="EC" id="2.7.11.1"/>
    </reaction>
</comment>
<dbReference type="GO" id="GO:0000226">
    <property type="term" value="P:microtubule cytoskeleton organization"/>
    <property type="evidence" value="ECO:0007669"/>
    <property type="project" value="TreeGrafter"/>
</dbReference>
<protein>
    <recommendedName>
        <fullName evidence="1">non-specific serine/threonine protein kinase</fullName>
        <ecNumber evidence="1">2.7.11.1</ecNumber>
    </recommendedName>
</protein>
<dbReference type="FunFam" id="1.10.510.10:FF:000571">
    <property type="entry name" value="Maternal embryonic leucine zipper kinase"/>
    <property type="match status" value="1"/>
</dbReference>
<evidence type="ECO:0000256" key="2">
    <source>
        <dbReference type="ARBA" id="ARBA00022527"/>
    </source>
</evidence>
<feature type="region of interest" description="Disordered" evidence="10">
    <location>
        <begin position="432"/>
        <end position="456"/>
    </location>
</feature>
<keyword evidence="3" id="KW-0808">Transferase</keyword>
<keyword evidence="5 12" id="KW-0418">Kinase</keyword>
<dbReference type="InterPro" id="IPR008271">
    <property type="entry name" value="Ser/Thr_kinase_AS"/>
</dbReference>
<keyword evidence="13" id="KW-1185">Reference proteome</keyword>
<evidence type="ECO:0000256" key="8">
    <source>
        <dbReference type="ARBA" id="ARBA00048679"/>
    </source>
</evidence>
<evidence type="ECO:0000259" key="11">
    <source>
        <dbReference type="PROSITE" id="PS50011"/>
    </source>
</evidence>
<dbReference type="SMART" id="SM00220">
    <property type="entry name" value="S_TKc"/>
    <property type="match status" value="1"/>
</dbReference>
<keyword evidence="6 9" id="KW-0067">ATP-binding</keyword>
<evidence type="ECO:0000256" key="9">
    <source>
        <dbReference type="PROSITE-ProRule" id="PRU10141"/>
    </source>
</evidence>
<dbReference type="PANTHER" id="PTHR24346">
    <property type="entry name" value="MAP/MICROTUBULE AFFINITY-REGULATING KINASE"/>
    <property type="match status" value="1"/>
</dbReference>
<comment type="catalytic activity">
    <reaction evidence="8">
        <text>L-seryl-[protein] + ATP = O-phospho-L-seryl-[protein] + ADP + H(+)</text>
        <dbReference type="Rhea" id="RHEA:17989"/>
        <dbReference type="Rhea" id="RHEA-COMP:9863"/>
        <dbReference type="Rhea" id="RHEA-COMP:11604"/>
        <dbReference type="ChEBI" id="CHEBI:15378"/>
        <dbReference type="ChEBI" id="CHEBI:29999"/>
        <dbReference type="ChEBI" id="CHEBI:30616"/>
        <dbReference type="ChEBI" id="CHEBI:83421"/>
        <dbReference type="ChEBI" id="CHEBI:456216"/>
        <dbReference type="EC" id="2.7.11.1"/>
    </reaction>
</comment>
<dbReference type="EMBL" id="REGN01002175">
    <property type="protein sequence ID" value="RNA29688.1"/>
    <property type="molecule type" value="Genomic_DNA"/>
</dbReference>
<organism evidence="12 13">
    <name type="scientific">Brachionus plicatilis</name>
    <name type="common">Marine rotifer</name>
    <name type="synonym">Brachionus muelleri</name>
    <dbReference type="NCBI Taxonomy" id="10195"/>
    <lineage>
        <taxon>Eukaryota</taxon>
        <taxon>Metazoa</taxon>
        <taxon>Spiralia</taxon>
        <taxon>Gnathifera</taxon>
        <taxon>Rotifera</taxon>
        <taxon>Eurotatoria</taxon>
        <taxon>Monogononta</taxon>
        <taxon>Pseudotrocha</taxon>
        <taxon>Ploima</taxon>
        <taxon>Brachionidae</taxon>
        <taxon>Brachionus</taxon>
    </lineage>
</organism>
<evidence type="ECO:0000313" key="12">
    <source>
        <dbReference type="EMBL" id="RNA29688.1"/>
    </source>
</evidence>
<evidence type="ECO:0000256" key="7">
    <source>
        <dbReference type="ARBA" id="ARBA00047899"/>
    </source>
</evidence>
<feature type="compositionally biased region" description="Polar residues" evidence="10">
    <location>
        <begin position="438"/>
        <end position="448"/>
    </location>
</feature>
<dbReference type="GO" id="GO:0050321">
    <property type="term" value="F:tau-protein kinase activity"/>
    <property type="evidence" value="ECO:0007669"/>
    <property type="project" value="TreeGrafter"/>
</dbReference>
<gene>
    <name evidence="12" type="ORF">BpHYR1_028909</name>
</gene>
<reference evidence="12 13" key="1">
    <citation type="journal article" date="2018" name="Sci. Rep.">
        <title>Genomic signatures of local adaptation to the degree of environmental predictability in rotifers.</title>
        <authorList>
            <person name="Franch-Gras L."/>
            <person name="Hahn C."/>
            <person name="Garcia-Roger E.M."/>
            <person name="Carmona M.J."/>
            <person name="Serra M."/>
            <person name="Gomez A."/>
        </authorList>
    </citation>
    <scope>NUCLEOTIDE SEQUENCE [LARGE SCALE GENOMIC DNA]</scope>
    <source>
        <strain evidence="12">HYR1</strain>
    </source>
</reference>
<dbReference type="FunFam" id="3.30.200.20:FF:000003">
    <property type="entry name" value="Non-specific serine/threonine protein kinase"/>
    <property type="match status" value="1"/>
</dbReference>
<dbReference type="OrthoDB" id="193931at2759"/>
<evidence type="ECO:0000256" key="3">
    <source>
        <dbReference type="ARBA" id="ARBA00022679"/>
    </source>
</evidence>
<dbReference type="Pfam" id="PF00069">
    <property type="entry name" value="Pkinase"/>
    <property type="match status" value="1"/>
</dbReference>
<dbReference type="PANTHER" id="PTHR24346:SF49">
    <property type="entry name" value="NIM1 SERINE_THREONINE PROTEIN KINASE"/>
    <property type="match status" value="1"/>
</dbReference>
<dbReference type="InterPro" id="IPR000719">
    <property type="entry name" value="Prot_kinase_dom"/>
</dbReference>
<dbReference type="PROSITE" id="PS00107">
    <property type="entry name" value="PROTEIN_KINASE_ATP"/>
    <property type="match status" value="1"/>
</dbReference>
<keyword evidence="2" id="KW-0723">Serine/threonine-protein kinase</keyword>
<feature type="domain" description="Protein kinase" evidence="11">
    <location>
        <begin position="43"/>
        <end position="296"/>
    </location>
</feature>
<dbReference type="EC" id="2.7.11.1" evidence="1"/>
<keyword evidence="4 9" id="KW-0547">Nucleotide-binding</keyword>
<dbReference type="GO" id="GO:0005524">
    <property type="term" value="F:ATP binding"/>
    <property type="evidence" value="ECO:0007669"/>
    <property type="project" value="UniProtKB-UniRule"/>
</dbReference>
<dbReference type="InterPro" id="IPR017441">
    <property type="entry name" value="Protein_kinase_ATP_BS"/>
</dbReference>
<proteinExistence type="predicted"/>
<name>A0A3M7S208_BRAPC</name>
<dbReference type="PROSITE" id="PS00108">
    <property type="entry name" value="PROTEIN_KINASE_ST"/>
    <property type="match status" value="1"/>
</dbReference>
<dbReference type="Proteomes" id="UP000276133">
    <property type="component" value="Unassembled WGS sequence"/>
</dbReference>
<dbReference type="GO" id="GO:0005737">
    <property type="term" value="C:cytoplasm"/>
    <property type="evidence" value="ECO:0007669"/>
    <property type="project" value="TreeGrafter"/>
</dbReference>
<evidence type="ECO:0000256" key="4">
    <source>
        <dbReference type="ARBA" id="ARBA00022741"/>
    </source>
</evidence>
<evidence type="ECO:0000256" key="10">
    <source>
        <dbReference type="SAM" id="MobiDB-lite"/>
    </source>
</evidence>
<evidence type="ECO:0000256" key="5">
    <source>
        <dbReference type="ARBA" id="ARBA00022777"/>
    </source>
</evidence>